<comment type="caution">
    <text evidence="2">The sequence shown here is derived from an EMBL/GenBank/DDBJ whole genome shotgun (WGS) entry which is preliminary data.</text>
</comment>
<proteinExistence type="predicted"/>
<dbReference type="OrthoDB" id="3799620at2759"/>
<reference evidence="2" key="1">
    <citation type="submission" date="2021-07" db="EMBL/GenBank/DDBJ databases">
        <title>Elsinoe batatas strain:CRI-CJ2 Genome sequencing and assembly.</title>
        <authorList>
            <person name="Huang L."/>
        </authorList>
    </citation>
    <scope>NUCLEOTIDE SEQUENCE</scope>
    <source>
        <strain evidence="2">CRI-CJ2</strain>
    </source>
</reference>
<evidence type="ECO:0000313" key="2">
    <source>
        <dbReference type="EMBL" id="KAG8629393.1"/>
    </source>
</evidence>
<name>A0A8K0LBW2_9PEZI</name>
<protein>
    <recommendedName>
        <fullName evidence="1">DUF7730 domain-containing protein</fullName>
    </recommendedName>
</protein>
<organism evidence="2 3">
    <name type="scientific">Elsinoe batatas</name>
    <dbReference type="NCBI Taxonomy" id="2601811"/>
    <lineage>
        <taxon>Eukaryota</taxon>
        <taxon>Fungi</taxon>
        <taxon>Dikarya</taxon>
        <taxon>Ascomycota</taxon>
        <taxon>Pezizomycotina</taxon>
        <taxon>Dothideomycetes</taxon>
        <taxon>Dothideomycetidae</taxon>
        <taxon>Myriangiales</taxon>
        <taxon>Elsinoaceae</taxon>
        <taxon>Elsinoe</taxon>
    </lineage>
</organism>
<keyword evidence="3" id="KW-1185">Reference proteome</keyword>
<dbReference type="AlphaFoldDB" id="A0A8K0LBW2"/>
<dbReference type="EMBL" id="JAESVG020000003">
    <property type="protein sequence ID" value="KAG8629393.1"/>
    <property type="molecule type" value="Genomic_DNA"/>
</dbReference>
<dbReference type="Pfam" id="PF24864">
    <property type="entry name" value="DUF7730"/>
    <property type="match status" value="1"/>
</dbReference>
<gene>
    <name evidence="2" type="ORF">KVT40_003258</name>
</gene>
<sequence>MLNLALTEEAILEQFSSRPPPAVFLPIDLSIPAHPQSQSPFFRLPAELRNEIYHAAGFVDALIHADLLYTAPSTAGSEDVQADLGWVLRTHTCPFPAQQRNGERERCRCIAFSSATGWRVSDDVQRDPCGIVGWLGTCRRAYAETREEWLRMTTWSVVAKGLNVFLPLVVPVAREWKKVEVRCYGKWRGELLGGFAGGGTRGGQRSLVKDLISRKGGWEGVKEVRCVMLGEGGYYDLQVEMVRGRGTEKWINLGSRMEAHREWVLLKAGLGLVADGKVRVEIVAPPGWFEFLKMGLQEENRGMTTEVAGTNKTAHGTAELWLNDKGSIVVVKGRGHA</sequence>
<accession>A0A8K0LBW2</accession>
<evidence type="ECO:0000313" key="3">
    <source>
        <dbReference type="Proteomes" id="UP000809789"/>
    </source>
</evidence>
<evidence type="ECO:0000259" key="1">
    <source>
        <dbReference type="Pfam" id="PF24864"/>
    </source>
</evidence>
<dbReference type="InterPro" id="IPR056632">
    <property type="entry name" value="DUF7730"/>
</dbReference>
<dbReference type="Proteomes" id="UP000809789">
    <property type="component" value="Unassembled WGS sequence"/>
</dbReference>
<feature type="domain" description="DUF7730" evidence="1">
    <location>
        <begin position="34"/>
        <end position="174"/>
    </location>
</feature>